<keyword evidence="3" id="KW-0961">Cell wall biogenesis/degradation</keyword>
<comment type="subunit">
    <text evidence="3">Forms a complex with KhpB.</text>
</comment>
<dbReference type="GO" id="GO:0071555">
    <property type="term" value="P:cell wall organization"/>
    <property type="evidence" value="ECO:0007669"/>
    <property type="project" value="UniProtKB-KW"/>
</dbReference>
<dbReference type="GO" id="GO:0005737">
    <property type="term" value="C:cytoplasm"/>
    <property type="evidence" value="ECO:0007669"/>
    <property type="project" value="UniProtKB-SubCell"/>
</dbReference>
<evidence type="ECO:0000256" key="3">
    <source>
        <dbReference type="HAMAP-Rule" id="MF_00088"/>
    </source>
</evidence>
<dbReference type="SUPFAM" id="SSF54814">
    <property type="entry name" value="Prokaryotic type KH domain (KH-domain type II)"/>
    <property type="match status" value="1"/>
</dbReference>
<evidence type="ECO:0000313" key="4">
    <source>
        <dbReference type="EMBL" id="SFS20663.1"/>
    </source>
</evidence>
<comment type="subcellular location">
    <subcellularLocation>
        <location evidence="3">Cytoplasm</location>
    </subcellularLocation>
</comment>
<gene>
    <name evidence="3" type="primary">khpA</name>
    <name evidence="4" type="ORF">SAMN05421771_3752</name>
</gene>
<keyword evidence="3" id="KW-0143">Chaperone</keyword>
<dbReference type="InterPro" id="IPR015946">
    <property type="entry name" value="KH_dom-like_a/b"/>
</dbReference>
<dbReference type="Proteomes" id="UP000199024">
    <property type="component" value="Unassembled WGS sequence"/>
</dbReference>
<comment type="function">
    <text evidence="3">A probable RNA chaperone. Forms a complex with KhpB which binds to cellular RNA and controls its expression. Plays a role in peptidoglycan (PG) homeostasis and cell length regulation.</text>
</comment>
<dbReference type="HAMAP" id="MF_00088">
    <property type="entry name" value="KhpA"/>
    <property type="match status" value="1"/>
</dbReference>
<dbReference type="Gene3D" id="3.30.300.20">
    <property type="match status" value="1"/>
</dbReference>
<proteinExistence type="inferred from homology"/>
<dbReference type="PROSITE" id="PS50084">
    <property type="entry name" value="KH_TYPE_1"/>
    <property type="match status" value="1"/>
</dbReference>
<dbReference type="PANTHER" id="PTHR34654">
    <property type="entry name" value="UPF0109 PROTEIN SCO5592"/>
    <property type="match status" value="1"/>
</dbReference>
<reference evidence="4 5" key="1">
    <citation type="submission" date="2016-10" db="EMBL/GenBank/DDBJ databases">
        <authorList>
            <person name="de Groot N.N."/>
        </authorList>
    </citation>
    <scope>NUCLEOTIDE SEQUENCE [LARGE SCALE GENOMIC DNA]</scope>
    <source>
        <strain evidence="4 5">DSM 21001</strain>
    </source>
</reference>
<dbReference type="Pfam" id="PF13083">
    <property type="entry name" value="KH_KhpA-B"/>
    <property type="match status" value="1"/>
</dbReference>
<accession>A0A1I6MY84</accession>
<name>A0A1I6MY84_9BACT</name>
<dbReference type="GO" id="GO:0009252">
    <property type="term" value="P:peptidoglycan biosynthetic process"/>
    <property type="evidence" value="ECO:0007669"/>
    <property type="project" value="UniProtKB-UniRule"/>
</dbReference>
<dbReference type="EMBL" id="FOZL01000002">
    <property type="protein sequence ID" value="SFS20663.1"/>
    <property type="molecule type" value="Genomic_DNA"/>
</dbReference>
<dbReference type="PANTHER" id="PTHR34654:SF1">
    <property type="entry name" value="RNA-BINDING PROTEIN KHPA"/>
    <property type="match status" value="1"/>
</dbReference>
<evidence type="ECO:0000313" key="5">
    <source>
        <dbReference type="Proteomes" id="UP000199024"/>
    </source>
</evidence>
<evidence type="ECO:0000256" key="1">
    <source>
        <dbReference type="ARBA" id="ARBA00022490"/>
    </source>
</evidence>
<sequence>MSQRPLPESRAEVVAGMQDLVLDIARALVDEPESVTVETIADGDATVIRLRVSQKDVGKIIGKQGRTARSLRTILGAASMKLHHRFSLDILEHGEAPRSSSQIATATANDE</sequence>
<evidence type="ECO:0000256" key="2">
    <source>
        <dbReference type="ARBA" id="ARBA00022884"/>
    </source>
</evidence>
<protein>
    <recommendedName>
        <fullName evidence="3">RNA-binding protein KhpA</fullName>
    </recommendedName>
    <alternativeName>
        <fullName evidence="3">KH-domain protein A</fullName>
    </alternativeName>
</protein>
<keyword evidence="2 3" id="KW-0694">RNA-binding</keyword>
<dbReference type="STRING" id="474950.SAMN05421771_3752"/>
<keyword evidence="5" id="KW-1185">Reference proteome</keyword>
<organism evidence="4 5">
    <name type="scientific">Granulicella pectinivorans</name>
    <dbReference type="NCBI Taxonomy" id="474950"/>
    <lineage>
        <taxon>Bacteria</taxon>
        <taxon>Pseudomonadati</taxon>
        <taxon>Acidobacteriota</taxon>
        <taxon>Terriglobia</taxon>
        <taxon>Terriglobales</taxon>
        <taxon>Acidobacteriaceae</taxon>
        <taxon>Granulicella</taxon>
    </lineage>
</organism>
<dbReference type="InterPro" id="IPR009019">
    <property type="entry name" value="KH_sf_prok-type"/>
</dbReference>
<keyword evidence="1 3" id="KW-0963">Cytoplasm</keyword>
<dbReference type="RefSeq" id="WP_217644133.1">
    <property type="nucleotide sequence ID" value="NZ_FOZL01000002.1"/>
</dbReference>
<keyword evidence="3" id="KW-0133">Cell shape</keyword>
<comment type="similarity">
    <text evidence="3">Belongs to the KhpA RNA-binding protein family.</text>
</comment>
<dbReference type="GO" id="GO:0008360">
    <property type="term" value="P:regulation of cell shape"/>
    <property type="evidence" value="ECO:0007669"/>
    <property type="project" value="UniProtKB-KW"/>
</dbReference>
<dbReference type="InterPro" id="IPR020627">
    <property type="entry name" value="KhpA"/>
</dbReference>
<dbReference type="GO" id="GO:0003723">
    <property type="term" value="F:RNA binding"/>
    <property type="evidence" value="ECO:0007669"/>
    <property type="project" value="UniProtKB-UniRule"/>
</dbReference>
<dbReference type="CDD" id="cd22533">
    <property type="entry name" value="KH-II_YlqC-like"/>
    <property type="match status" value="1"/>
</dbReference>
<dbReference type="AlphaFoldDB" id="A0A1I6MY84"/>